<keyword evidence="9" id="KW-1185">Reference proteome</keyword>
<accession>A0AA39F2X0</accession>
<evidence type="ECO:0000256" key="2">
    <source>
        <dbReference type="ARBA" id="ARBA00012023"/>
    </source>
</evidence>
<dbReference type="GO" id="GO:0005634">
    <property type="term" value="C:nucleus"/>
    <property type="evidence" value="ECO:0007669"/>
    <property type="project" value="TreeGrafter"/>
</dbReference>
<name>A0AA39F2X0_MICHY</name>
<dbReference type="Gene3D" id="3.30.200.110">
    <property type="entry name" value="Inositol-pentakisphosphate 2-kinase, N-lobe"/>
    <property type="match status" value="1"/>
</dbReference>
<dbReference type="EC" id="2.7.1.158" evidence="2 7"/>
<evidence type="ECO:0000256" key="7">
    <source>
        <dbReference type="RuleBase" id="RU364126"/>
    </source>
</evidence>
<gene>
    <name evidence="8" type="ORF">PV327_008337</name>
</gene>
<evidence type="ECO:0000256" key="6">
    <source>
        <dbReference type="ARBA" id="ARBA00022840"/>
    </source>
</evidence>
<evidence type="ECO:0000256" key="4">
    <source>
        <dbReference type="ARBA" id="ARBA00022741"/>
    </source>
</evidence>
<comment type="function">
    <text evidence="7">Phosphorylates Ins(1,3,4,5,6)P5 at position 2 to form Ins(1,2,3,4,5,6)P6 (InsP6 or phytate).</text>
</comment>
<dbReference type="GO" id="GO:0005524">
    <property type="term" value="F:ATP binding"/>
    <property type="evidence" value="ECO:0007669"/>
    <property type="project" value="UniProtKB-KW"/>
</dbReference>
<keyword evidence="4 7" id="KW-0547">Nucleotide-binding</keyword>
<comment type="catalytic activity">
    <reaction evidence="7">
        <text>1D-myo-inositol 1,3,4,5,6-pentakisphosphate + ATP = 1D-myo-inositol hexakisphosphate + ADP + H(+)</text>
        <dbReference type="Rhea" id="RHEA:20313"/>
        <dbReference type="ChEBI" id="CHEBI:15378"/>
        <dbReference type="ChEBI" id="CHEBI:30616"/>
        <dbReference type="ChEBI" id="CHEBI:57733"/>
        <dbReference type="ChEBI" id="CHEBI:58130"/>
        <dbReference type="ChEBI" id="CHEBI:456216"/>
        <dbReference type="EC" id="2.7.1.158"/>
    </reaction>
</comment>
<evidence type="ECO:0000313" key="8">
    <source>
        <dbReference type="EMBL" id="KAK0161942.1"/>
    </source>
</evidence>
<sequence>MMNIGLMAGINDDNDQESPLDDKIIMKCNEIDANLLDGYIYRGEGNANVVIALPSARSVLRFRKIKSTNVVTINEHRARVEFEWKFFKQYISVYLGNFVNQPEILQCHPQDIPDWDRLVESVRPSHRRHKSLYEEYALKLPDYSLLPAYLENGFNDKPTYCIEIKPKQGFVPKADRYLQKCPYCLNQFYKIMKKKISRRSRYCPCDLFSGDVSRLHRAIDALVESPQNNFIVFKSGFHAWGEGCERKELERVLTEWFSDNSSADTRHLFEDLNYLVGEALLREFNVNKEDNNSLAVDPIKLNEIITAHSNKHHLDYDTIHRAKTNLSLLNEQACVFPDNNLPSGSVLDRIFRMQQLHCTSGDVIYSIYSSWSASLNEQKVYFSSPEELKLETNDNNRGTTFISDEITLLRNYLLFSIARDCSILLSFREINFENVHNISANNVILLPRQNRYFTFNAGITDVDSKKLNRIEKHRQRTIRALNSITID</sequence>
<evidence type="ECO:0000256" key="5">
    <source>
        <dbReference type="ARBA" id="ARBA00022777"/>
    </source>
</evidence>
<dbReference type="Proteomes" id="UP001168972">
    <property type="component" value="Unassembled WGS sequence"/>
</dbReference>
<evidence type="ECO:0000313" key="9">
    <source>
        <dbReference type="Proteomes" id="UP001168972"/>
    </source>
</evidence>
<dbReference type="GO" id="GO:0032958">
    <property type="term" value="P:inositol phosphate biosynthetic process"/>
    <property type="evidence" value="ECO:0007669"/>
    <property type="project" value="TreeGrafter"/>
</dbReference>
<evidence type="ECO:0000256" key="1">
    <source>
        <dbReference type="ARBA" id="ARBA00007229"/>
    </source>
</evidence>
<comment type="domain">
    <text evidence="7">The EXKPK motif is conserved in inositol-pentakisphosphate 2-kinases of both family 1 and 2.</text>
</comment>
<reference evidence="8" key="2">
    <citation type="submission" date="2023-03" db="EMBL/GenBank/DDBJ databases">
        <authorList>
            <person name="Inwood S.N."/>
            <person name="Skelly J.G."/>
            <person name="Guhlin J."/>
            <person name="Harrop T.W.R."/>
            <person name="Goldson S.G."/>
            <person name="Dearden P.K."/>
        </authorList>
    </citation>
    <scope>NUCLEOTIDE SEQUENCE</scope>
    <source>
        <strain evidence="8">Lincoln</strain>
        <tissue evidence="8">Whole body</tissue>
    </source>
</reference>
<dbReference type="InterPro" id="IPR009286">
    <property type="entry name" value="Ins_P5_2-kin"/>
</dbReference>
<comment type="similarity">
    <text evidence="1">Belongs to the IPK1 type 2 family.</text>
</comment>
<organism evidence="8 9">
    <name type="scientific">Microctonus hyperodae</name>
    <name type="common">Parasitoid wasp</name>
    <dbReference type="NCBI Taxonomy" id="165561"/>
    <lineage>
        <taxon>Eukaryota</taxon>
        <taxon>Metazoa</taxon>
        <taxon>Ecdysozoa</taxon>
        <taxon>Arthropoda</taxon>
        <taxon>Hexapoda</taxon>
        <taxon>Insecta</taxon>
        <taxon>Pterygota</taxon>
        <taxon>Neoptera</taxon>
        <taxon>Endopterygota</taxon>
        <taxon>Hymenoptera</taxon>
        <taxon>Apocrita</taxon>
        <taxon>Ichneumonoidea</taxon>
        <taxon>Braconidae</taxon>
        <taxon>Euphorinae</taxon>
        <taxon>Microctonus</taxon>
    </lineage>
</organism>
<reference evidence="8" key="1">
    <citation type="journal article" date="2023" name="bioRxiv">
        <title>Scaffold-level genome assemblies of two parasitoid biocontrol wasps reveal the parthenogenesis mechanism and an associated novel virus.</title>
        <authorList>
            <person name="Inwood S."/>
            <person name="Skelly J."/>
            <person name="Guhlin J."/>
            <person name="Harrop T."/>
            <person name="Goldson S."/>
            <person name="Dearden P."/>
        </authorList>
    </citation>
    <scope>NUCLEOTIDE SEQUENCE</scope>
    <source>
        <strain evidence="8">Lincoln</strain>
        <tissue evidence="8">Whole body</tissue>
    </source>
</reference>
<keyword evidence="5 7" id="KW-0418">Kinase</keyword>
<dbReference type="EMBL" id="JAQQBR010001834">
    <property type="protein sequence ID" value="KAK0161942.1"/>
    <property type="molecule type" value="Genomic_DNA"/>
</dbReference>
<dbReference type="PANTHER" id="PTHR14456">
    <property type="entry name" value="INOSITOL POLYPHOSPHATE KINASE 1"/>
    <property type="match status" value="1"/>
</dbReference>
<dbReference type="GO" id="GO:0035299">
    <property type="term" value="F:inositol-1,3,4,5,6-pentakisphosphate 2-kinase activity"/>
    <property type="evidence" value="ECO:0007669"/>
    <property type="project" value="UniProtKB-EC"/>
</dbReference>
<keyword evidence="6 7" id="KW-0067">ATP-binding</keyword>
<proteinExistence type="inferred from homology"/>
<dbReference type="Pfam" id="PF06090">
    <property type="entry name" value="Ins_P5_2-kin"/>
    <property type="match status" value="1"/>
</dbReference>
<dbReference type="PANTHER" id="PTHR14456:SF2">
    <property type="entry name" value="INOSITOL-PENTAKISPHOSPHATE 2-KINASE"/>
    <property type="match status" value="1"/>
</dbReference>
<protein>
    <recommendedName>
        <fullName evidence="2 7">Inositol-pentakisphosphate 2-kinase</fullName>
        <ecNumber evidence="2 7">2.7.1.158</ecNumber>
    </recommendedName>
</protein>
<keyword evidence="3 7" id="KW-0808">Transferase</keyword>
<dbReference type="AlphaFoldDB" id="A0AA39F2X0"/>
<comment type="caution">
    <text evidence="8">The sequence shown here is derived from an EMBL/GenBank/DDBJ whole genome shotgun (WGS) entry which is preliminary data.</text>
</comment>
<dbReference type="InterPro" id="IPR043001">
    <property type="entry name" value="IP5_2-K_N_lobe"/>
</dbReference>
<evidence type="ECO:0000256" key="3">
    <source>
        <dbReference type="ARBA" id="ARBA00022679"/>
    </source>
</evidence>